<accession>A0ABN9LT30</accession>
<evidence type="ECO:0000313" key="3">
    <source>
        <dbReference type="Proteomes" id="UP001176940"/>
    </source>
</evidence>
<comment type="caution">
    <text evidence="2">The sequence shown here is derived from an EMBL/GenBank/DDBJ whole genome shotgun (WGS) entry which is preliminary data.</text>
</comment>
<dbReference type="EMBL" id="CAUEEQ010030888">
    <property type="protein sequence ID" value="CAJ0949928.1"/>
    <property type="molecule type" value="Genomic_DNA"/>
</dbReference>
<gene>
    <name evidence="2" type="ORF">RIMI_LOCUS12809487</name>
</gene>
<dbReference type="Proteomes" id="UP001176940">
    <property type="component" value="Unassembled WGS sequence"/>
</dbReference>
<organism evidence="2 3">
    <name type="scientific">Ranitomeya imitator</name>
    <name type="common">mimic poison frog</name>
    <dbReference type="NCBI Taxonomy" id="111125"/>
    <lineage>
        <taxon>Eukaryota</taxon>
        <taxon>Metazoa</taxon>
        <taxon>Chordata</taxon>
        <taxon>Craniata</taxon>
        <taxon>Vertebrata</taxon>
        <taxon>Euteleostomi</taxon>
        <taxon>Amphibia</taxon>
        <taxon>Batrachia</taxon>
        <taxon>Anura</taxon>
        <taxon>Neobatrachia</taxon>
        <taxon>Hyloidea</taxon>
        <taxon>Dendrobatidae</taxon>
        <taxon>Dendrobatinae</taxon>
        <taxon>Ranitomeya</taxon>
    </lineage>
</organism>
<evidence type="ECO:0000256" key="1">
    <source>
        <dbReference type="SAM" id="MobiDB-lite"/>
    </source>
</evidence>
<reference evidence="2" key="1">
    <citation type="submission" date="2023-07" db="EMBL/GenBank/DDBJ databases">
        <authorList>
            <person name="Stuckert A."/>
        </authorList>
    </citation>
    <scope>NUCLEOTIDE SEQUENCE</scope>
</reference>
<sequence length="154" mass="17017">MAAPGEKTDGPRQDRVTLNRRTWKETKLWEYRDFVLSPVLSLHCRARMWSEVVLVLQGGSRVAQAVVKMGCEELRVASATSTLGSGIRSLQSAAERCVSAAFTNLQVNKTDSRERPPSSDFDAESWSVMSDLPPAEEAPSSQPNPAGWERRARA</sequence>
<evidence type="ECO:0000313" key="2">
    <source>
        <dbReference type="EMBL" id="CAJ0949928.1"/>
    </source>
</evidence>
<name>A0ABN9LT30_9NEOB</name>
<keyword evidence="3" id="KW-1185">Reference proteome</keyword>
<protein>
    <submittedName>
        <fullName evidence="2">Uncharacterized protein</fullName>
    </submittedName>
</protein>
<feature type="region of interest" description="Disordered" evidence="1">
    <location>
        <begin position="108"/>
        <end position="154"/>
    </location>
</feature>
<proteinExistence type="predicted"/>